<evidence type="ECO:0000256" key="1">
    <source>
        <dbReference type="ARBA" id="ARBA00022801"/>
    </source>
</evidence>
<dbReference type="InterPro" id="IPR017853">
    <property type="entry name" value="GH"/>
</dbReference>
<accession>A0A561D667</accession>
<keyword evidence="6" id="KW-1185">Reference proteome</keyword>
<reference evidence="5 6" key="1">
    <citation type="submission" date="2019-06" db="EMBL/GenBank/DDBJ databases">
        <title>Sorghum-associated microbial communities from plants grown in Nebraska, USA.</title>
        <authorList>
            <person name="Schachtman D."/>
        </authorList>
    </citation>
    <scope>NUCLEOTIDE SEQUENCE [LARGE SCALE GENOMIC DNA]</scope>
    <source>
        <strain evidence="5 6">2482</strain>
    </source>
</reference>
<dbReference type="InterPro" id="IPR050386">
    <property type="entry name" value="Glycosyl_hydrolase_5"/>
</dbReference>
<dbReference type="Proteomes" id="UP000319671">
    <property type="component" value="Unassembled WGS sequence"/>
</dbReference>
<evidence type="ECO:0000256" key="3">
    <source>
        <dbReference type="RuleBase" id="RU361153"/>
    </source>
</evidence>
<dbReference type="Pfam" id="PF00150">
    <property type="entry name" value="Cellulase"/>
    <property type="match status" value="1"/>
</dbReference>
<dbReference type="GO" id="GO:0008422">
    <property type="term" value="F:beta-glucosidase activity"/>
    <property type="evidence" value="ECO:0007669"/>
    <property type="project" value="TreeGrafter"/>
</dbReference>
<keyword evidence="2 3" id="KW-0326">Glycosidase</keyword>
<dbReference type="EMBL" id="VIVN01000008">
    <property type="protein sequence ID" value="TWD98834.1"/>
    <property type="molecule type" value="Genomic_DNA"/>
</dbReference>
<dbReference type="GO" id="GO:0009986">
    <property type="term" value="C:cell surface"/>
    <property type="evidence" value="ECO:0007669"/>
    <property type="project" value="TreeGrafter"/>
</dbReference>
<keyword evidence="1 3" id="KW-0378">Hydrolase</keyword>
<sequence>MELLQVNNNRITDSKGRPIQLRGTCIGGWMNMEDFINGYTGTEHALRHTVSEVIGKEKAEFLFDRLLHYFFGEDDIEFIKSWGATTIRIPLNYRHFEDDEAPFTYKESGFNRLDKIIDLCEKHGLYVILDLHAVQGFQNTHWHSDNDVRHSFFWHDKTYQDRFIALWEEFARRYKGRAVIAGYNVMNEPCVNTPHGDFPHTFFGNYKPDWERMNRVYRRVVEAIRNIDSDHIIFLEGDNYSKLFDGLEVPFAKNLVYSSHNYTAAGFGPGQYPGVADAKTARVESGKYWDKSVQEEVFYNHEGTKFAQKNDVPLWVGEFGSVYNGPEQEIPDRLMAMDDQISIFEEFGAHWTTWTYKDVGVMGLVTLDPKSEYMQKVSSILKMKLALNTDDWMIWLPGFKARESVEELASHLEEVVNQEMSHSFNLSSLSQAIFTIYAGALIQPEYAKIFKDLTEEEIDLIMQSFAFKNCKINEGLLNILKKHTKEKIQLGNG</sequence>
<protein>
    <submittedName>
        <fullName evidence="5">Aryl-phospho-beta-D-glucosidase BglC (GH1 family)</fullName>
    </submittedName>
</protein>
<organism evidence="5 6">
    <name type="scientific">Neobacillus bataviensis</name>
    <dbReference type="NCBI Taxonomy" id="220685"/>
    <lineage>
        <taxon>Bacteria</taxon>
        <taxon>Bacillati</taxon>
        <taxon>Bacillota</taxon>
        <taxon>Bacilli</taxon>
        <taxon>Bacillales</taxon>
        <taxon>Bacillaceae</taxon>
        <taxon>Neobacillus</taxon>
    </lineage>
</organism>
<comment type="similarity">
    <text evidence="3">Belongs to the glycosyl hydrolase 5 (cellulase A) family.</text>
</comment>
<evidence type="ECO:0000259" key="4">
    <source>
        <dbReference type="Pfam" id="PF00150"/>
    </source>
</evidence>
<feature type="domain" description="Glycoside hydrolase family 5" evidence="4">
    <location>
        <begin position="73"/>
        <end position="358"/>
    </location>
</feature>
<dbReference type="PANTHER" id="PTHR31297:SF13">
    <property type="entry name" value="PUTATIVE-RELATED"/>
    <property type="match status" value="1"/>
</dbReference>
<name>A0A561D667_9BACI</name>
<evidence type="ECO:0000256" key="2">
    <source>
        <dbReference type="ARBA" id="ARBA00023295"/>
    </source>
</evidence>
<evidence type="ECO:0000313" key="6">
    <source>
        <dbReference type="Proteomes" id="UP000319671"/>
    </source>
</evidence>
<dbReference type="InterPro" id="IPR001547">
    <property type="entry name" value="Glyco_hydro_5"/>
</dbReference>
<dbReference type="GO" id="GO:0005576">
    <property type="term" value="C:extracellular region"/>
    <property type="evidence" value="ECO:0007669"/>
    <property type="project" value="TreeGrafter"/>
</dbReference>
<evidence type="ECO:0000313" key="5">
    <source>
        <dbReference type="EMBL" id="TWD98834.1"/>
    </source>
</evidence>
<dbReference type="GO" id="GO:0009251">
    <property type="term" value="P:glucan catabolic process"/>
    <property type="evidence" value="ECO:0007669"/>
    <property type="project" value="TreeGrafter"/>
</dbReference>
<proteinExistence type="inferred from homology"/>
<gene>
    <name evidence="5" type="ORF">FB550_10888</name>
</gene>
<dbReference type="PANTHER" id="PTHR31297">
    <property type="entry name" value="GLUCAN ENDO-1,6-BETA-GLUCOSIDASE B"/>
    <property type="match status" value="1"/>
</dbReference>
<dbReference type="SUPFAM" id="SSF51445">
    <property type="entry name" value="(Trans)glycosidases"/>
    <property type="match status" value="1"/>
</dbReference>
<comment type="caution">
    <text evidence="5">The sequence shown here is derived from an EMBL/GenBank/DDBJ whole genome shotgun (WGS) entry which is preliminary data.</text>
</comment>
<dbReference type="Gene3D" id="3.20.20.80">
    <property type="entry name" value="Glycosidases"/>
    <property type="match status" value="1"/>
</dbReference>
<dbReference type="RefSeq" id="WP_144566281.1">
    <property type="nucleotide sequence ID" value="NZ_VIVN01000008.1"/>
</dbReference>
<dbReference type="AlphaFoldDB" id="A0A561D667"/>